<evidence type="ECO:0000313" key="3">
    <source>
        <dbReference type="Proteomes" id="UP000186817"/>
    </source>
</evidence>
<dbReference type="PRINTS" id="PR00300">
    <property type="entry name" value="CLPPROTEASEA"/>
</dbReference>
<gene>
    <name evidence="2" type="ORF">AK812_SmicGene21032</name>
</gene>
<organism evidence="2 3">
    <name type="scientific">Symbiodinium microadriaticum</name>
    <name type="common">Dinoflagellate</name>
    <name type="synonym">Zooxanthella microadriatica</name>
    <dbReference type="NCBI Taxonomy" id="2951"/>
    <lineage>
        <taxon>Eukaryota</taxon>
        <taxon>Sar</taxon>
        <taxon>Alveolata</taxon>
        <taxon>Dinophyceae</taxon>
        <taxon>Suessiales</taxon>
        <taxon>Symbiodiniaceae</taxon>
        <taxon>Symbiodinium</taxon>
    </lineage>
</organism>
<dbReference type="InterPro" id="IPR045427">
    <property type="entry name" value="MoxR"/>
</dbReference>
<dbReference type="Proteomes" id="UP000186817">
    <property type="component" value="Unassembled WGS sequence"/>
</dbReference>
<dbReference type="Pfam" id="PF14520">
    <property type="entry name" value="HHH_5"/>
    <property type="match status" value="1"/>
</dbReference>
<dbReference type="SUPFAM" id="SSF47781">
    <property type="entry name" value="RuvA domain 2-like"/>
    <property type="match status" value="1"/>
</dbReference>
<comment type="caution">
    <text evidence="2">The sequence shown here is derived from an EMBL/GenBank/DDBJ whole genome shotgun (WGS) entry which is preliminary data.</text>
</comment>
<protein>
    <recommendedName>
        <fullName evidence="1">AAA+ ATPase domain-containing protein</fullName>
    </recommendedName>
</protein>
<evidence type="ECO:0000259" key="1">
    <source>
        <dbReference type="SMART" id="SM00382"/>
    </source>
</evidence>
<dbReference type="EMBL" id="LSRX01000458">
    <property type="protein sequence ID" value="OLP96675.1"/>
    <property type="molecule type" value="Genomic_DNA"/>
</dbReference>
<dbReference type="InterPro" id="IPR036628">
    <property type="entry name" value="Clp_N_dom_sf"/>
</dbReference>
<dbReference type="Pfam" id="PF20030">
    <property type="entry name" value="bpMoxR"/>
    <property type="match status" value="1"/>
</dbReference>
<dbReference type="PANTHER" id="PTHR32204:SF0">
    <property type="entry name" value="ATPASE RAVA"/>
    <property type="match status" value="1"/>
</dbReference>
<sequence length="912" mass="99766">MFSLGILGRHETCKKLAGAVSVAGWKCQWRDRRRPCLATLGKADKAWQPKQIQPVVFMCGAVSAAAVAALTGSHWRPLARRRRCPYRRSRVQCRGCGLASSSLFTFLPGAPEPQQTFPDLPLVAVPEESGSQDESAQLGDWLVSRELLVAFQLAEREARSYGHFCIGEEALVLGMMANRSLAEDLCGRKLRSMAKTMAKMALTHADEPLADVFSSSSPWLQSGSSKFMLSRGVHAALAEASAWKRLLQHTGALQIEHLALALLGQHRLDGHRANYRVLGHLLESFGLEVVDAKRAVFERLPGTTARNHAAATELISQALRKGSGVTLASKSSQIWPCLLASSLERMTRGFKERAVEAKILLLAAIAGEHVLLLGPPGTGKSMLARRLASVCDGQYFERLLTRFTLPEEVWGPLSLQALQREDRLMRQTAGYLPEAEVAFLDEVFKASPGVLNSLMSILNERVFDNGSERHEIPLWCMVGASNELPENDVLDALYDRFLLRKMVGHVSDSQYHSFLVDELATPSSTTASSESSRDKIIDCHLCRQACSCASQQVKVPQRLLKLLADLREYLQQSAALPVLLSDRRLAKATRLLQIAAFTCGGVEVSELDLLLLQHVFWDRNPEQGEQVRQWLLENCSSHAEEAALAVAQKRLNRIRDKLSGPGRFPGVRSRMKRDLAMLRRFVEGKLQSWRQAEASVKHRLDILGGKQEASFSWLEGGDVQDMAAVVLTEAKRLVGFAASVLAQAAVLGASLEHTEAQHEGTSAVVALSFGDLGDWGGESDEGFERWTATSKQSPPPHVEIIVISQLQEYERQLRHEDTVTQNTQQNNTVLEAVKLSVASELARLCRVPGIGGCLAKALLGSFGSCEAVLAAAKHDSAKILAQPGIGEKRLQQLQEAAKAQLSGCAHGGPSSA</sequence>
<dbReference type="InterPro" id="IPR010994">
    <property type="entry name" value="RuvA_2-like"/>
</dbReference>
<dbReference type="InterPro" id="IPR001270">
    <property type="entry name" value="ClpA/B"/>
</dbReference>
<name>A0A1Q9DND7_SYMMI</name>
<evidence type="ECO:0000313" key="2">
    <source>
        <dbReference type="EMBL" id="OLP96675.1"/>
    </source>
</evidence>
<dbReference type="Pfam" id="PF17868">
    <property type="entry name" value="AAA_lid_8"/>
    <property type="match status" value="1"/>
</dbReference>
<dbReference type="AlphaFoldDB" id="A0A1Q9DND7"/>
<dbReference type="GO" id="GO:0005524">
    <property type="term" value="F:ATP binding"/>
    <property type="evidence" value="ECO:0007669"/>
    <property type="project" value="InterPro"/>
</dbReference>
<keyword evidence="3" id="KW-1185">Reference proteome</keyword>
<dbReference type="InterPro" id="IPR003593">
    <property type="entry name" value="AAA+_ATPase"/>
</dbReference>
<dbReference type="InterPro" id="IPR027417">
    <property type="entry name" value="P-loop_NTPase"/>
</dbReference>
<dbReference type="PANTHER" id="PTHR32204">
    <property type="entry name" value="ATPASE RAVA"/>
    <property type="match status" value="1"/>
</dbReference>
<dbReference type="SUPFAM" id="SSF52540">
    <property type="entry name" value="P-loop containing nucleoside triphosphate hydrolases"/>
    <property type="match status" value="1"/>
</dbReference>
<dbReference type="Gene3D" id="3.40.50.300">
    <property type="entry name" value="P-loop containing nucleotide triphosphate hydrolases"/>
    <property type="match status" value="1"/>
</dbReference>
<accession>A0A1Q9DND7</accession>
<feature type="domain" description="AAA+ ATPase" evidence="1">
    <location>
        <begin position="366"/>
        <end position="503"/>
    </location>
</feature>
<dbReference type="Gene3D" id="1.10.150.20">
    <property type="entry name" value="5' to 3' exonuclease, C-terminal subdomain"/>
    <property type="match status" value="1"/>
</dbReference>
<dbReference type="InterPro" id="IPR050513">
    <property type="entry name" value="RavA_ATPases"/>
</dbReference>
<dbReference type="CDD" id="cd00009">
    <property type="entry name" value="AAA"/>
    <property type="match status" value="1"/>
</dbReference>
<dbReference type="Gene3D" id="1.10.1780.10">
    <property type="entry name" value="Clp, N-terminal domain"/>
    <property type="match status" value="1"/>
</dbReference>
<reference evidence="2 3" key="1">
    <citation type="submission" date="2016-02" db="EMBL/GenBank/DDBJ databases">
        <title>Genome analysis of coral dinoflagellate symbionts highlights evolutionary adaptations to a symbiotic lifestyle.</title>
        <authorList>
            <person name="Aranda M."/>
            <person name="Li Y."/>
            <person name="Liew Y.J."/>
            <person name="Baumgarten S."/>
            <person name="Simakov O."/>
            <person name="Wilson M."/>
            <person name="Piel J."/>
            <person name="Ashoor H."/>
            <person name="Bougouffa S."/>
            <person name="Bajic V.B."/>
            <person name="Ryu T."/>
            <person name="Ravasi T."/>
            <person name="Bayer T."/>
            <person name="Micklem G."/>
            <person name="Kim H."/>
            <person name="Bhak J."/>
            <person name="Lajeunesse T.C."/>
            <person name="Voolstra C.R."/>
        </authorList>
    </citation>
    <scope>NUCLEOTIDE SEQUENCE [LARGE SCALE GENOMIC DNA]</scope>
    <source>
        <strain evidence="2 3">CCMP2467</strain>
    </source>
</reference>
<dbReference type="OrthoDB" id="47330at2759"/>
<dbReference type="SMART" id="SM00382">
    <property type="entry name" value="AAA"/>
    <property type="match status" value="1"/>
</dbReference>
<proteinExistence type="predicted"/>
<dbReference type="InterPro" id="IPR041538">
    <property type="entry name" value="RavA-like_AAA_lid"/>
</dbReference>